<comment type="similarity">
    <text evidence="1">Belongs to the ros/MucR family.</text>
</comment>
<name>A0ABT8ANN4_9HYPH</name>
<proteinExistence type="inferred from homology"/>
<reference evidence="3" key="1">
    <citation type="journal article" date="2019" name="Int. J. Syst. Evol. Microbiol.">
        <title>The Global Catalogue of Microorganisms (GCM) 10K type strain sequencing project: providing services to taxonomists for standard genome sequencing and annotation.</title>
        <authorList>
            <consortium name="The Broad Institute Genomics Platform"/>
            <consortium name="The Broad Institute Genome Sequencing Center for Infectious Disease"/>
            <person name="Wu L."/>
            <person name="Ma J."/>
        </authorList>
    </citation>
    <scope>NUCLEOTIDE SEQUENCE [LARGE SCALE GENOMIC DNA]</scope>
    <source>
        <strain evidence="3">CECT 7806</strain>
    </source>
</reference>
<dbReference type="InterPro" id="IPR041920">
    <property type="entry name" value="ROS/MUCR_sf"/>
</dbReference>
<dbReference type="Gene3D" id="1.10.10.1550">
    <property type="entry name" value="ROS/MUCR transcriptional regulator protein"/>
    <property type="match status" value="1"/>
</dbReference>
<accession>A0ABT8ANN4</accession>
<organism evidence="2 3">
    <name type="scientific">Methylobacterium longum</name>
    <dbReference type="NCBI Taxonomy" id="767694"/>
    <lineage>
        <taxon>Bacteria</taxon>
        <taxon>Pseudomonadati</taxon>
        <taxon>Pseudomonadota</taxon>
        <taxon>Alphaproteobacteria</taxon>
        <taxon>Hyphomicrobiales</taxon>
        <taxon>Methylobacteriaceae</taxon>
        <taxon>Methylobacterium</taxon>
    </lineage>
</organism>
<comment type="caution">
    <text evidence="2">The sequence shown here is derived from an EMBL/GenBank/DDBJ whole genome shotgun (WGS) entry which is preliminary data.</text>
</comment>
<dbReference type="RefSeq" id="WP_238294171.1">
    <property type="nucleotide sequence ID" value="NZ_BPQS01000103.1"/>
</dbReference>
<dbReference type="Pfam" id="PF05443">
    <property type="entry name" value="ROS_MUCR"/>
    <property type="match status" value="1"/>
</dbReference>
<dbReference type="EMBL" id="JAUFPT010000028">
    <property type="protein sequence ID" value="MDN3571019.1"/>
    <property type="molecule type" value="Genomic_DNA"/>
</dbReference>
<sequence>MSENIHNSGSGLAELTREIVSAYVMKNSVPAAELPKLIKSIHAALTTLQPSAPVATPEADVEKPTPAQIRKSVQHDGIVSFVDGKAYKTLKRHLTSHSLDPKSYRDRYGLPADYPMVAPSYAERRSALAKVIGLGRPGAMAQSASRKDRRAA</sequence>
<keyword evidence="3" id="KW-1185">Reference proteome</keyword>
<evidence type="ECO:0000313" key="3">
    <source>
        <dbReference type="Proteomes" id="UP001244297"/>
    </source>
</evidence>
<dbReference type="InterPro" id="IPR008807">
    <property type="entry name" value="ROS_MUCR"/>
</dbReference>
<gene>
    <name evidence="2" type="ORF">QWZ18_10305</name>
</gene>
<evidence type="ECO:0000313" key="2">
    <source>
        <dbReference type="EMBL" id="MDN3571019.1"/>
    </source>
</evidence>
<dbReference type="Proteomes" id="UP001244297">
    <property type="component" value="Unassembled WGS sequence"/>
</dbReference>
<protein>
    <submittedName>
        <fullName evidence="2">MucR family transcriptional regulator</fullName>
    </submittedName>
</protein>
<evidence type="ECO:0000256" key="1">
    <source>
        <dbReference type="ARBA" id="ARBA00007031"/>
    </source>
</evidence>